<dbReference type="OrthoDB" id="9798104at2"/>
<comment type="caution">
    <text evidence="3">The sequence shown here is derived from an EMBL/GenBank/DDBJ whole genome shotgun (WGS) entry which is preliminary data.</text>
</comment>
<protein>
    <submittedName>
        <fullName evidence="3">Crp/Fnr family transcriptional regulator</fullName>
    </submittedName>
</protein>
<name>A0A4R1AVP3_9BACI</name>
<dbReference type="Proteomes" id="UP000293846">
    <property type="component" value="Unassembled WGS sequence"/>
</dbReference>
<keyword evidence="1" id="KW-0010">Activator</keyword>
<evidence type="ECO:0000313" key="4">
    <source>
        <dbReference type="Proteomes" id="UP000293846"/>
    </source>
</evidence>
<keyword evidence="4" id="KW-1185">Reference proteome</keyword>
<reference evidence="3 4" key="1">
    <citation type="submission" date="2019-03" db="EMBL/GenBank/DDBJ databases">
        <authorList>
            <person name="Jensen L."/>
            <person name="Storgaard J."/>
            <person name="Sulaj E."/>
            <person name="Schramm A."/>
            <person name="Marshall I.P.G."/>
        </authorList>
    </citation>
    <scope>NUCLEOTIDE SEQUENCE [LARGE SCALE GENOMIC DNA]</scope>
    <source>
        <strain evidence="3 4">2017H2G3</strain>
    </source>
</reference>
<accession>A0A4R1AVP3</accession>
<dbReference type="CDD" id="cd00038">
    <property type="entry name" value="CAP_ED"/>
    <property type="match status" value="1"/>
</dbReference>
<dbReference type="EMBL" id="SJTH01000031">
    <property type="protein sequence ID" value="TCJ02500.1"/>
    <property type="molecule type" value="Genomic_DNA"/>
</dbReference>
<evidence type="ECO:0000313" key="3">
    <source>
        <dbReference type="EMBL" id="TCJ02500.1"/>
    </source>
</evidence>
<dbReference type="InterPro" id="IPR018490">
    <property type="entry name" value="cNMP-bd_dom_sf"/>
</dbReference>
<evidence type="ECO:0000259" key="2">
    <source>
        <dbReference type="Pfam" id="PF00027"/>
    </source>
</evidence>
<sequence>MKEILMKYLAKYTTLTEAEQQAIINDLIIEGFKKGTYLIKQGDSPTKKCFFVLKGCVRQYYLDDDGKEVTSNFYTEEQAILLFNYEEPDQSSNYSLTCQEDCALVVADVESELKMYKQYTELESMTRSMMENYLAQAQNEYAKFIRSSPEARYKMIVQNRPDLLKRVPQHQLASYLGMTPESLSRIKKRIQ</sequence>
<proteinExistence type="predicted"/>
<gene>
    <name evidence="3" type="ORF">E0Y62_18865</name>
</gene>
<dbReference type="RefSeq" id="WP_057761765.1">
    <property type="nucleotide sequence ID" value="NZ_LMBX01000004.1"/>
</dbReference>
<dbReference type="InterPro" id="IPR014710">
    <property type="entry name" value="RmlC-like_jellyroll"/>
</dbReference>
<feature type="domain" description="Cyclic nucleotide-binding" evidence="2">
    <location>
        <begin position="32"/>
        <end position="118"/>
    </location>
</feature>
<dbReference type="AlphaFoldDB" id="A0A4R1AVP3"/>
<organism evidence="3 4">
    <name type="scientific">Cytobacillus praedii</name>
    <dbReference type="NCBI Taxonomy" id="1742358"/>
    <lineage>
        <taxon>Bacteria</taxon>
        <taxon>Bacillati</taxon>
        <taxon>Bacillota</taxon>
        <taxon>Bacilli</taxon>
        <taxon>Bacillales</taxon>
        <taxon>Bacillaceae</taxon>
        <taxon>Cytobacillus</taxon>
    </lineage>
</organism>
<dbReference type="STRING" id="1742358.GCA_001439605_04070"/>
<dbReference type="InterPro" id="IPR000595">
    <property type="entry name" value="cNMP-bd_dom"/>
</dbReference>
<dbReference type="Gene3D" id="2.60.120.10">
    <property type="entry name" value="Jelly Rolls"/>
    <property type="match status" value="1"/>
</dbReference>
<evidence type="ECO:0000256" key="1">
    <source>
        <dbReference type="ARBA" id="ARBA00023159"/>
    </source>
</evidence>
<dbReference type="Pfam" id="PF00027">
    <property type="entry name" value="cNMP_binding"/>
    <property type="match status" value="1"/>
</dbReference>
<dbReference type="SUPFAM" id="SSF51206">
    <property type="entry name" value="cAMP-binding domain-like"/>
    <property type="match status" value="1"/>
</dbReference>